<sequence length="199" mass="21526">MTLPTDLPVLAFPDQAALEAWLEEHAGTAPGLYVKIAKKASGIPSVNWEQMVEVLLCFGWIDGRANRLDDSFYLQRITPRRPKSVWSLKNVATVERLTAEGRMRPAGLAVVEAAKADGRWERAYAGPAAMTVPDDLAAALDAEPAAQAAFDALDAQNRYAVLWRVRTANTEKTRAKRITAAVELLSAGGMPHPPPGQPG</sequence>
<name>A0ABU2K309_9ACTN</name>
<dbReference type="Proteomes" id="UP001183222">
    <property type="component" value="Unassembled WGS sequence"/>
</dbReference>
<evidence type="ECO:0000313" key="2">
    <source>
        <dbReference type="Proteomes" id="UP001183222"/>
    </source>
</evidence>
<keyword evidence="2" id="KW-1185">Reference proteome</keyword>
<accession>A0ABU2K309</accession>
<dbReference type="EMBL" id="JAVREI010000001">
    <property type="protein sequence ID" value="MDT0274582.1"/>
    <property type="molecule type" value="Genomic_DNA"/>
</dbReference>
<dbReference type="RefSeq" id="WP_311343428.1">
    <property type="nucleotide sequence ID" value="NZ_JAVREI010000001.1"/>
</dbReference>
<organism evidence="1 2">
    <name type="scientific">Blastococcus goldschmidtiae</name>
    <dbReference type="NCBI Taxonomy" id="3075546"/>
    <lineage>
        <taxon>Bacteria</taxon>
        <taxon>Bacillati</taxon>
        <taxon>Actinomycetota</taxon>
        <taxon>Actinomycetes</taxon>
        <taxon>Geodermatophilales</taxon>
        <taxon>Geodermatophilaceae</taxon>
        <taxon>Blastococcus</taxon>
    </lineage>
</organism>
<proteinExistence type="predicted"/>
<comment type="caution">
    <text evidence="1">The sequence shown here is derived from an EMBL/GenBank/DDBJ whole genome shotgun (WGS) entry which is preliminary data.</text>
</comment>
<reference evidence="2" key="1">
    <citation type="submission" date="2023-07" db="EMBL/GenBank/DDBJ databases">
        <title>30 novel species of actinomycetes from the DSMZ collection.</title>
        <authorList>
            <person name="Nouioui I."/>
        </authorList>
    </citation>
    <scope>NUCLEOTIDE SEQUENCE [LARGE SCALE GENOMIC DNA]</scope>
    <source>
        <strain evidence="2">DSM 46792</strain>
    </source>
</reference>
<protein>
    <submittedName>
        <fullName evidence="1">YdeI/OmpD-associated family protein</fullName>
    </submittedName>
</protein>
<gene>
    <name evidence="1" type="ORF">RM425_01580</name>
</gene>
<dbReference type="Pfam" id="PF13376">
    <property type="entry name" value="OmdA"/>
    <property type="match status" value="1"/>
</dbReference>
<evidence type="ECO:0000313" key="1">
    <source>
        <dbReference type="EMBL" id="MDT0274582.1"/>
    </source>
</evidence>